<dbReference type="Proteomes" id="UP001445335">
    <property type="component" value="Unassembled WGS sequence"/>
</dbReference>
<keyword evidence="2" id="KW-1185">Reference proteome</keyword>
<name>A0AAW1QKJ5_9CHLO</name>
<sequence>MRVRPQRQGVCAAQKLLEESSAGEWAALAQGVPDEEDAELMRSVNEVCNKGVRLMLAGDDGPLVNYRDELSHYGQYFSDSGNKKGATFIYVLYKLTEHVLPPEATKLEAVYLEAFRRLYALLEESGWRVGKEGEQLQQEQSLEQMGYLAG</sequence>
<proteinExistence type="predicted"/>
<comment type="caution">
    <text evidence="1">The sequence shown here is derived from an EMBL/GenBank/DDBJ whole genome shotgun (WGS) entry which is preliminary data.</text>
</comment>
<evidence type="ECO:0000313" key="1">
    <source>
        <dbReference type="EMBL" id="KAK9821917.1"/>
    </source>
</evidence>
<dbReference type="EMBL" id="JALJOU010000095">
    <property type="protein sequence ID" value="KAK9821917.1"/>
    <property type="molecule type" value="Genomic_DNA"/>
</dbReference>
<protein>
    <submittedName>
        <fullName evidence="1">Uncharacterized protein</fullName>
    </submittedName>
</protein>
<gene>
    <name evidence="1" type="ORF">WJX81_005454</name>
</gene>
<accession>A0AAW1QKJ5</accession>
<dbReference type="AlphaFoldDB" id="A0AAW1QKJ5"/>
<organism evidence="1 2">
    <name type="scientific">Elliptochloris bilobata</name>
    <dbReference type="NCBI Taxonomy" id="381761"/>
    <lineage>
        <taxon>Eukaryota</taxon>
        <taxon>Viridiplantae</taxon>
        <taxon>Chlorophyta</taxon>
        <taxon>core chlorophytes</taxon>
        <taxon>Trebouxiophyceae</taxon>
        <taxon>Trebouxiophyceae incertae sedis</taxon>
        <taxon>Elliptochloris clade</taxon>
        <taxon>Elliptochloris</taxon>
    </lineage>
</organism>
<evidence type="ECO:0000313" key="2">
    <source>
        <dbReference type="Proteomes" id="UP001445335"/>
    </source>
</evidence>
<reference evidence="1 2" key="1">
    <citation type="journal article" date="2024" name="Nat. Commun.">
        <title>Phylogenomics reveals the evolutionary origins of lichenization in chlorophyte algae.</title>
        <authorList>
            <person name="Puginier C."/>
            <person name="Libourel C."/>
            <person name="Otte J."/>
            <person name="Skaloud P."/>
            <person name="Haon M."/>
            <person name="Grisel S."/>
            <person name="Petersen M."/>
            <person name="Berrin J.G."/>
            <person name="Delaux P.M."/>
            <person name="Dal Grande F."/>
            <person name="Keller J."/>
        </authorList>
    </citation>
    <scope>NUCLEOTIDE SEQUENCE [LARGE SCALE GENOMIC DNA]</scope>
    <source>
        <strain evidence="1 2">SAG 245.80</strain>
    </source>
</reference>